<evidence type="ECO:0000259" key="2">
    <source>
        <dbReference type="Pfam" id="PF07714"/>
    </source>
</evidence>
<dbReference type="EMBL" id="MU154714">
    <property type="protein sequence ID" value="KAF9488417.1"/>
    <property type="molecule type" value="Genomic_DNA"/>
</dbReference>
<sequence length="563" mass="63464">MPPQINNVQKRAGTRRTNTIANSIRIFRGLEGLAELPYLSPLKPICSLAISILELAQTLRKLRDDHAELIDRIKQLALILDPGKNKARTIVTEVEDLERALTEIIAVLEAECRLGWFQRVRKSQELKDNILSCTAKLDAYIERFTVGSLLRIQHLLIKDQEEVQVLKYSDIHLERSFQSLSHATLFRGRTLHLPQPESLSRVVVKRYHQTDAAKRVYHADIELLQHIRHPNLHQLMATSMSTAKSSFLVLPEFEPGGVTAFIDRRLKGSGVNSFMAVLQVCQGIASGMQYLRTECSELHQSEMGACFQLANIVLTPNGRPIIGHNLILDAPTLAPEKMPLDLDAWLKNEFLNFINSITYGTLDLSDWNLLMARKEGRRASRLRLLEHFTSYAVPSFTHSTYLFDSLLESLESAYQRNELSFRTIRSVAVNLWSGAFVYRPTTPVNCVLGDIGYMREDGQFVVLTNASDLVGKGVAKFSSLDLKSTSGKTDQGSPDGSGVMRHQFGKTLYASIRRRKILEMFNSTRAAWNYFITKVKTLCEAFSTLELPLAITDLIFSKSIALN</sequence>
<dbReference type="CDD" id="cd21037">
    <property type="entry name" value="MLKL_NTD"/>
    <property type="match status" value="1"/>
</dbReference>
<dbReference type="Proteomes" id="UP000807025">
    <property type="component" value="Unassembled WGS sequence"/>
</dbReference>
<dbReference type="InterPro" id="IPR059179">
    <property type="entry name" value="MLKL-like_MCAfunc"/>
</dbReference>
<evidence type="ECO:0000313" key="4">
    <source>
        <dbReference type="Proteomes" id="UP000807025"/>
    </source>
</evidence>
<gene>
    <name evidence="3" type="ORF">BDN71DRAFT_462108</name>
</gene>
<dbReference type="InterPro" id="IPR001245">
    <property type="entry name" value="Ser-Thr/Tyr_kinase_cat_dom"/>
</dbReference>
<comment type="caution">
    <text evidence="3">The sequence shown here is derived from an EMBL/GenBank/DDBJ whole genome shotgun (WGS) entry which is preliminary data.</text>
</comment>
<dbReference type="AlphaFoldDB" id="A0A9P5ZJ87"/>
<dbReference type="GO" id="GO:0004672">
    <property type="term" value="F:protein kinase activity"/>
    <property type="evidence" value="ECO:0007669"/>
    <property type="project" value="InterPro"/>
</dbReference>
<dbReference type="GO" id="GO:0007166">
    <property type="term" value="P:cell surface receptor signaling pathway"/>
    <property type="evidence" value="ECO:0007669"/>
    <property type="project" value="InterPro"/>
</dbReference>
<dbReference type="SUPFAM" id="SSF56112">
    <property type="entry name" value="Protein kinase-like (PK-like)"/>
    <property type="match status" value="1"/>
</dbReference>
<proteinExistence type="predicted"/>
<dbReference type="Gene3D" id="1.20.930.20">
    <property type="entry name" value="Adaptor protein Cbl, N-terminal domain"/>
    <property type="match status" value="1"/>
</dbReference>
<evidence type="ECO:0000256" key="1">
    <source>
        <dbReference type="SAM" id="Coils"/>
    </source>
</evidence>
<accession>A0A9P5ZJ87</accession>
<organism evidence="3 4">
    <name type="scientific">Pleurotus eryngii</name>
    <name type="common">Boletus of the steppes</name>
    <dbReference type="NCBI Taxonomy" id="5323"/>
    <lineage>
        <taxon>Eukaryota</taxon>
        <taxon>Fungi</taxon>
        <taxon>Dikarya</taxon>
        <taxon>Basidiomycota</taxon>
        <taxon>Agaricomycotina</taxon>
        <taxon>Agaricomycetes</taxon>
        <taxon>Agaricomycetidae</taxon>
        <taxon>Agaricales</taxon>
        <taxon>Pleurotineae</taxon>
        <taxon>Pleurotaceae</taxon>
        <taxon>Pleurotus</taxon>
    </lineage>
</organism>
<dbReference type="InterPro" id="IPR011009">
    <property type="entry name" value="Kinase-like_dom_sf"/>
</dbReference>
<protein>
    <recommendedName>
        <fullName evidence="2">Serine-threonine/tyrosine-protein kinase catalytic domain-containing protein</fullName>
    </recommendedName>
</protein>
<keyword evidence="4" id="KW-1185">Reference proteome</keyword>
<dbReference type="InterPro" id="IPR036537">
    <property type="entry name" value="Adaptor_Cbl_N_dom_sf"/>
</dbReference>
<dbReference type="Pfam" id="PF07714">
    <property type="entry name" value="PK_Tyr_Ser-Thr"/>
    <property type="match status" value="1"/>
</dbReference>
<reference evidence="3" key="1">
    <citation type="submission" date="2020-11" db="EMBL/GenBank/DDBJ databases">
        <authorList>
            <consortium name="DOE Joint Genome Institute"/>
            <person name="Ahrendt S."/>
            <person name="Riley R."/>
            <person name="Andreopoulos W."/>
            <person name="Labutti K."/>
            <person name="Pangilinan J."/>
            <person name="Ruiz-Duenas F.J."/>
            <person name="Barrasa J.M."/>
            <person name="Sanchez-Garcia M."/>
            <person name="Camarero S."/>
            <person name="Miyauchi S."/>
            <person name="Serrano A."/>
            <person name="Linde D."/>
            <person name="Babiker R."/>
            <person name="Drula E."/>
            <person name="Ayuso-Fernandez I."/>
            <person name="Pacheco R."/>
            <person name="Padilla G."/>
            <person name="Ferreira P."/>
            <person name="Barriuso J."/>
            <person name="Kellner H."/>
            <person name="Castanera R."/>
            <person name="Alfaro M."/>
            <person name="Ramirez L."/>
            <person name="Pisabarro A.G."/>
            <person name="Kuo A."/>
            <person name="Tritt A."/>
            <person name="Lipzen A."/>
            <person name="He G."/>
            <person name="Yan M."/>
            <person name="Ng V."/>
            <person name="Cullen D."/>
            <person name="Martin F."/>
            <person name="Rosso M.-N."/>
            <person name="Henrissat B."/>
            <person name="Hibbett D."/>
            <person name="Martinez A.T."/>
            <person name="Grigoriev I.V."/>
        </authorList>
    </citation>
    <scope>NUCLEOTIDE SEQUENCE</scope>
    <source>
        <strain evidence="3">ATCC 90797</strain>
    </source>
</reference>
<feature type="domain" description="Serine-threonine/tyrosine-protein kinase catalytic" evidence="2">
    <location>
        <begin position="182"/>
        <end position="293"/>
    </location>
</feature>
<keyword evidence="1" id="KW-0175">Coiled coil</keyword>
<evidence type="ECO:0000313" key="3">
    <source>
        <dbReference type="EMBL" id="KAF9488417.1"/>
    </source>
</evidence>
<name>A0A9P5ZJ87_PLEER</name>
<feature type="coiled-coil region" evidence="1">
    <location>
        <begin position="52"/>
        <end position="79"/>
    </location>
</feature>
<dbReference type="OrthoDB" id="3011275at2759"/>
<dbReference type="Gene3D" id="1.10.510.10">
    <property type="entry name" value="Transferase(Phosphotransferase) domain 1"/>
    <property type="match status" value="1"/>
</dbReference>